<dbReference type="EMBL" id="GL883018">
    <property type="protein sequence ID" value="EGG18388.1"/>
    <property type="molecule type" value="Genomic_DNA"/>
</dbReference>
<dbReference type="GO" id="GO:0005634">
    <property type="term" value="C:nucleus"/>
    <property type="evidence" value="ECO:0007669"/>
    <property type="project" value="TreeGrafter"/>
</dbReference>
<evidence type="ECO:0000256" key="2">
    <source>
        <dbReference type="ARBA" id="ARBA00022857"/>
    </source>
</evidence>
<evidence type="ECO:0000259" key="3">
    <source>
        <dbReference type="Pfam" id="PF05368"/>
    </source>
</evidence>
<dbReference type="OrthoDB" id="17353at2759"/>
<name>F4Q0N7_CACFS</name>
<proteinExistence type="inferred from homology"/>
<evidence type="ECO:0000313" key="4">
    <source>
        <dbReference type="EMBL" id="EGG18388.1"/>
    </source>
</evidence>
<dbReference type="PANTHER" id="PTHR42748">
    <property type="entry name" value="NITROGEN METABOLITE REPRESSION PROTEIN NMRA FAMILY MEMBER"/>
    <property type="match status" value="1"/>
</dbReference>
<dbReference type="Gene3D" id="3.90.25.10">
    <property type="entry name" value="UDP-galactose 4-epimerase, domain 1"/>
    <property type="match status" value="1"/>
</dbReference>
<reference evidence="5" key="1">
    <citation type="journal article" date="2011" name="Genome Res.">
        <title>Phylogeny-wide analysis of social amoeba genomes highlights ancient origins for complex intercellular communication.</title>
        <authorList>
            <person name="Heidel A.J."/>
            <person name="Lawal H.M."/>
            <person name="Felder M."/>
            <person name="Schilde C."/>
            <person name="Helps N.R."/>
            <person name="Tunggal B."/>
            <person name="Rivero F."/>
            <person name="John U."/>
            <person name="Schleicher M."/>
            <person name="Eichinger L."/>
            <person name="Platzer M."/>
            <person name="Noegel A.A."/>
            <person name="Schaap P."/>
            <person name="Gloeckner G."/>
        </authorList>
    </citation>
    <scope>NUCLEOTIDE SEQUENCE [LARGE SCALE GENOMIC DNA]</scope>
    <source>
        <strain evidence="5">SH3</strain>
    </source>
</reference>
<evidence type="ECO:0000313" key="5">
    <source>
        <dbReference type="Proteomes" id="UP000007797"/>
    </source>
</evidence>
<gene>
    <name evidence="4" type="ORF">DFA_03882</name>
</gene>
<dbReference type="Pfam" id="PF05368">
    <property type="entry name" value="NmrA"/>
    <property type="match status" value="1"/>
</dbReference>
<keyword evidence="5" id="KW-1185">Reference proteome</keyword>
<dbReference type="AlphaFoldDB" id="F4Q0N7"/>
<comment type="similarity">
    <text evidence="1">Belongs to the NmrA-type oxidoreductase family.</text>
</comment>
<protein>
    <recommendedName>
        <fullName evidence="3">NmrA-like domain-containing protein</fullName>
    </recommendedName>
</protein>
<dbReference type="InterPro" id="IPR008030">
    <property type="entry name" value="NmrA-like"/>
</dbReference>
<dbReference type="KEGG" id="dfa:DFA_03882"/>
<dbReference type="SUPFAM" id="SSF51735">
    <property type="entry name" value="NAD(P)-binding Rossmann-fold domains"/>
    <property type="match status" value="1"/>
</dbReference>
<dbReference type="PANTHER" id="PTHR42748:SF7">
    <property type="entry name" value="NMRA LIKE REDOX SENSOR 1-RELATED"/>
    <property type="match status" value="1"/>
</dbReference>
<dbReference type="InterPro" id="IPR051164">
    <property type="entry name" value="NmrA-like_oxidored"/>
</dbReference>
<accession>F4Q0N7</accession>
<dbReference type="GeneID" id="14870318"/>
<dbReference type="InterPro" id="IPR036291">
    <property type="entry name" value="NAD(P)-bd_dom_sf"/>
</dbReference>
<dbReference type="Gene3D" id="3.40.50.720">
    <property type="entry name" value="NAD(P)-binding Rossmann-like Domain"/>
    <property type="match status" value="1"/>
</dbReference>
<organism evidence="4 5">
    <name type="scientific">Cavenderia fasciculata</name>
    <name type="common">Slime mold</name>
    <name type="synonym">Dictyostelium fasciculatum</name>
    <dbReference type="NCBI Taxonomy" id="261658"/>
    <lineage>
        <taxon>Eukaryota</taxon>
        <taxon>Amoebozoa</taxon>
        <taxon>Evosea</taxon>
        <taxon>Eumycetozoa</taxon>
        <taxon>Dictyostelia</taxon>
        <taxon>Acytosteliales</taxon>
        <taxon>Cavenderiaceae</taxon>
        <taxon>Cavenderia</taxon>
    </lineage>
</organism>
<sequence length="337" mass="38135">MFEKKIITITNAFSKQGLGVVYALLSSGKFKVRALTRRNGTVEGEALIKKYGRENVEICIISDQSLDSLTKALNGAHGVFVITTVSHQDPKCLEIELNSVKRIADIAVQSKVKHIIFSSLDKPSDQAIKEFKEYLIWTPRTLAEEYIKTLPIHSSFISIAFFFSNFLESFPPTVNESGVTVFSLPDTPGDQLLPYADSLVTPGLAVRDLFVQFIESPETFENGQHLQIVSEYLSGNQMAEIFQRVTGKKAIYKRAEAKEYIEKMKKSGFERKARYNLAVYQYPAKYNYFDTNNPIYQPSSSSANTIETYEHFLRHCGWKGESSNDFKSKLLSSYGYL</sequence>
<keyword evidence="2" id="KW-0521">NADP</keyword>
<dbReference type="Proteomes" id="UP000007797">
    <property type="component" value="Unassembled WGS sequence"/>
</dbReference>
<dbReference type="RefSeq" id="XP_004366292.1">
    <property type="nucleotide sequence ID" value="XM_004366235.1"/>
</dbReference>
<feature type="domain" description="NmrA-like" evidence="3">
    <location>
        <begin position="3"/>
        <end position="290"/>
    </location>
</feature>
<evidence type="ECO:0000256" key="1">
    <source>
        <dbReference type="ARBA" id="ARBA00006328"/>
    </source>
</evidence>